<evidence type="ECO:0000313" key="13">
    <source>
        <dbReference type="Proteomes" id="UP000027195"/>
    </source>
</evidence>
<evidence type="ECO:0000256" key="1">
    <source>
        <dbReference type="ARBA" id="ARBA00004370"/>
    </source>
</evidence>
<dbReference type="PANTHER" id="PTHR24223">
    <property type="entry name" value="ATP-BINDING CASSETTE SUB-FAMILY C"/>
    <property type="match status" value="1"/>
</dbReference>
<feature type="transmembrane region" description="Helical" evidence="9">
    <location>
        <begin position="1246"/>
        <end position="1269"/>
    </location>
</feature>
<comment type="subcellular location">
    <subcellularLocation>
        <location evidence="1">Membrane</location>
    </subcellularLocation>
</comment>
<feature type="compositionally biased region" description="Basic and acidic residues" evidence="8">
    <location>
        <begin position="382"/>
        <end position="393"/>
    </location>
</feature>
<dbReference type="PANTHER" id="PTHR24223:SF415">
    <property type="entry name" value="FI20190P1"/>
    <property type="match status" value="1"/>
</dbReference>
<keyword evidence="2" id="KW-0813">Transport</keyword>
<feature type="transmembrane region" description="Helical" evidence="9">
    <location>
        <begin position="1061"/>
        <end position="1084"/>
    </location>
</feature>
<dbReference type="CDD" id="cd03250">
    <property type="entry name" value="ABCC_MRP_domain1"/>
    <property type="match status" value="1"/>
</dbReference>
<dbReference type="SMART" id="SM00382">
    <property type="entry name" value="AAA"/>
    <property type="match status" value="2"/>
</dbReference>
<organism evidence="12 13">
    <name type="scientific">Botryobasidium botryosum (strain FD-172 SS1)</name>
    <dbReference type="NCBI Taxonomy" id="930990"/>
    <lineage>
        <taxon>Eukaryota</taxon>
        <taxon>Fungi</taxon>
        <taxon>Dikarya</taxon>
        <taxon>Basidiomycota</taxon>
        <taxon>Agaricomycotina</taxon>
        <taxon>Agaricomycetes</taxon>
        <taxon>Cantharellales</taxon>
        <taxon>Botryobasidiaceae</taxon>
        <taxon>Botryobasidium</taxon>
    </lineage>
</organism>
<evidence type="ECO:0000256" key="9">
    <source>
        <dbReference type="SAM" id="Phobius"/>
    </source>
</evidence>
<keyword evidence="5" id="KW-0067">ATP-binding</keyword>
<keyword evidence="3 9" id="KW-0812">Transmembrane</keyword>
<feature type="transmembrane region" description="Helical" evidence="9">
    <location>
        <begin position="436"/>
        <end position="457"/>
    </location>
</feature>
<accession>A0A067MP12</accession>
<dbReference type="CDD" id="cd18604">
    <property type="entry name" value="ABC_6TM_VMR1_D2_like"/>
    <property type="match status" value="1"/>
</dbReference>
<keyword evidence="7 9" id="KW-0472">Membrane</keyword>
<evidence type="ECO:0000256" key="5">
    <source>
        <dbReference type="ARBA" id="ARBA00022840"/>
    </source>
</evidence>
<feature type="transmembrane region" description="Helical" evidence="9">
    <location>
        <begin position="24"/>
        <end position="45"/>
    </location>
</feature>
<evidence type="ECO:0000256" key="8">
    <source>
        <dbReference type="SAM" id="MobiDB-lite"/>
    </source>
</evidence>
<keyword evidence="6 9" id="KW-1133">Transmembrane helix</keyword>
<feature type="transmembrane region" description="Helical" evidence="9">
    <location>
        <begin position="546"/>
        <end position="570"/>
    </location>
</feature>
<dbReference type="InterPro" id="IPR027417">
    <property type="entry name" value="P-loop_NTPase"/>
</dbReference>
<dbReference type="Pfam" id="PF00005">
    <property type="entry name" value="ABC_tran"/>
    <property type="match status" value="2"/>
</dbReference>
<dbReference type="InterPro" id="IPR050173">
    <property type="entry name" value="ABC_transporter_C-like"/>
</dbReference>
<dbReference type="InterPro" id="IPR036640">
    <property type="entry name" value="ABC1_TM_sf"/>
</dbReference>
<dbReference type="PROSITE" id="PS50893">
    <property type="entry name" value="ABC_TRANSPORTER_2"/>
    <property type="match status" value="2"/>
</dbReference>
<name>A0A067MP12_BOTB1</name>
<evidence type="ECO:0000259" key="10">
    <source>
        <dbReference type="PROSITE" id="PS50893"/>
    </source>
</evidence>
<dbReference type="GO" id="GO:0005524">
    <property type="term" value="F:ATP binding"/>
    <property type="evidence" value="ECO:0007669"/>
    <property type="project" value="UniProtKB-KW"/>
</dbReference>
<dbReference type="Proteomes" id="UP000027195">
    <property type="component" value="Unassembled WGS sequence"/>
</dbReference>
<dbReference type="CDD" id="cd18596">
    <property type="entry name" value="ABC_6TM_VMR1_D1_like"/>
    <property type="match status" value="1"/>
</dbReference>
<feature type="transmembrane region" description="Helical" evidence="9">
    <location>
        <begin position="1275"/>
        <end position="1294"/>
    </location>
</feature>
<reference evidence="13" key="1">
    <citation type="journal article" date="2014" name="Proc. Natl. Acad. Sci. U.S.A.">
        <title>Extensive sampling of basidiomycete genomes demonstrates inadequacy of the white-rot/brown-rot paradigm for wood decay fungi.</title>
        <authorList>
            <person name="Riley R."/>
            <person name="Salamov A.A."/>
            <person name="Brown D.W."/>
            <person name="Nagy L.G."/>
            <person name="Floudas D."/>
            <person name="Held B.W."/>
            <person name="Levasseur A."/>
            <person name="Lombard V."/>
            <person name="Morin E."/>
            <person name="Otillar R."/>
            <person name="Lindquist E.A."/>
            <person name="Sun H."/>
            <person name="LaButti K.M."/>
            <person name="Schmutz J."/>
            <person name="Jabbour D."/>
            <person name="Luo H."/>
            <person name="Baker S.E."/>
            <person name="Pisabarro A.G."/>
            <person name="Walton J.D."/>
            <person name="Blanchette R.A."/>
            <person name="Henrissat B."/>
            <person name="Martin F."/>
            <person name="Cullen D."/>
            <person name="Hibbett D.S."/>
            <person name="Grigoriev I.V."/>
        </authorList>
    </citation>
    <scope>NUCLEOTIDE SEQUENCE [LARGE SCALE GENOMIC DNA]</scope>
    <source>
        <strain evidence="13">FD-172 SS1</strain>
    </source>
</reference>
<evidence type="ECO:0000259" key="11">
    <source>
        <dbReference type="PROSITE" id="PS50929"/>
    </source>
</evidence>
<dbReference type="GO" id="GO:0140359">
    <property type="term" value="F:ABC-type transporter activity"/>
    <property type="evidence" value="ECO:0007669"/>
    <property type="project" value="InterPro"/>
</dbReference>
<feature type="domain" description="ABC transmembrane type-1" evidence="11">
    <location>
        <begin position="1040"/>
        <end position="1302"/>
    </location>
</feature>
<evidence type="ECO:0000256" key="3">
    <source>
        <dbReference type="ARBA" id="ARBA00022692"/>
    </source>
</evidence>
<keyword evidence="4" id="KW-0547">Nucleotide-binding</keyword>
<dbReference type="STRING" id="930990.A0A067MP12"/>
<dbReference type="Gene3D" id="1.20.1560.10">
    <property type="entry name" value="ABC transporter type 1, transmembrane domain"/>
    <property type="match status" value="2"/>
</dbReference>
<dbReference type="CDD" id="cd03244">
    <property type="entry name" value="ABCC_MRP_domain2"/>
    <property type="match status" value="1"/>
</dbReference>
<feature type="transmembrane region" description="Helical" evidence="9">
    <location>
        <begin position="147"/>
        <end position="169"/>
    </location>
</feature>
<feature type="domain" description="ABC transporter" evidence="10">
    <location>
        <begin position="668"/>
        <end position="906"/>
    </location>
</feature>
<dbReference type="InterPro" id="IPR017871">
    <property type="entry name" value="ABC_transporter-like_CS"/>
</dbReference>
<proteinExistence type="predicted"/>
<dbReference type="Gene3D" id="3.40.50.300">
    <property type="entry name" value="P-loop containing nucleotide triphosphate hydrolases"/>
    <property type="match status" value="2"/>
</dbReference>
<evidence type="ECO:0000256" key="7">
    <source>
        <dbReference type="ARBA" id="ARBA00023136"/>
    </source>
</evidence>
<feature type="domain" description="ABC transporter" evidence="10">
    <location>
        <begin position="1345"/>
        <end position="1615"/>
    </location>
</feature>
<dbReference type="InterPro" id="IPR003593">
    <property type="entry name" value="AAA+_ATPase"/>
</dbReference>
<feature type="transmembrane region" description="Helical" evidence="9">
    <location>
        <begin position="463"/>
        <end position="482"/>
    </location>
</feature>
<evidence type="ECO:0000313" key="12">
    <source>
        <dbReference type="EMBL" id="KDQ16445.1"/>
    </source>
</evidence>
<dbReference type="EMBL" id="KL198027">
    <property type="protein sequence ID" value="KDQ16445.1"/>
    <property type="molecule type" value="Genomic_DNA"/>
</dbReference>
<gene>
    <name evidence="12" type="ORF">BOTBODRAFT_129831</name>
</gene>
<dbReference type="HOGENOM" id="CLU_000604_27_1_1"/>
<dbReference type="PROSITE" id="PS50929">
    <property type="entry name" value="ABC_TM1F"/>
    <property type="match status" value="2"/>
</dbReference>
<protein>
    <submittedName>
        <fullName evidence="12">Uncharacterized protein</fullName>
    </submittedName>
</protein>
<feature type="region of interest" description="Disordered" evidence="8">
    <location>
        <begin position="382"/>
        <end position="415"/>
    </location>
</feature>
<dbReference type="GO" id="GO:0016020">
    <property type="term" value="C:membrane"/>
    <property type="evidence" value="ECO:0007669"/>
    <property type="project" value="UniProtKB-SubCell"/>
</dbReference>
<dbReference type="GO" id="GO:0016887">
    <property type="term" value="F:ATP hydrolysis activity"/>
    <property type="evidence" value="ECO:0007669"/>
    <property type="project" value="InterPro"/>
</dbReference>
<dbReference type="InterPro" id="IPR011527">
    <property type="entry name" value="ABC1_TM_dom"/>
</dbReference>
<feature type="transmembrane region" description="Helical" evidence="9">
    <location>
        <begin position="181"/>
        <end position="205"/>
    </location>
</feature>
<evidence type="ECO:0000256" key="4">
    <source>
        <dbReference type="ARBA" id="ARBA00022741"/>
    </source>
</evidence>
<keyword evidence="13" id="KW-1185">Reference proteome</keyword>
<dbReference type="SUPFAM" id="SSF52540">
    <property type="entry name" value="P-loop containing nucleoside triphosphate hydrolases"/>
    <property type="match status" value="2"/>
</dbReference>
<dbReference type="InParanoid" id="A0A067MP12"/>
<evidence type="ECO:0000256" key="6">
    <source>
        <dbReference type="ARBA" id="ARBA00022989"/>
    </source>
</evidence>
<feature type="transmembrane region" description="Helical" evidence="9">
    <location>
        <begin position="1146"/>
        <end position="1175"/>
    </location>
</feature>
<sequence length="1640" mass="181963">MPGTMSLCMDSSGALDFYSPCVRALWASLFPLAFLVTLALLYLLLWNSPVGSLFRNILPLEEAESLLDESPNPLNAPPPPVWSFRTLSFLAFMECAAWISLGSYNLAVSHKLTWDVWTPFAIAFTWLYAALRPLLRNLTLSPPYDLFALYLIHLTAAIVELGAIFYNRYTIDAPFPQKNVLAITAAHFTILFALVTIMLCTPMAIPSNRVDKEKIGTEISPEDYTTLWGWITFSWIEPLIARGTKSTLNEEDVWNLSPTLQSKLIFTKFNESKFKGGSLTRWLFFCNSLDFILDGILTHISILLNYAGPFFLKRILDAIADPTPENRAHAYIYACLAFVASILRAQADIQHLWYNRRACTRVRTELTAAIYDKALKRKDLSGVNGTKDKDQDQGHPNGQLNSKGEKDEAKAKATKSADTGKIVQLMSGDANRIGNMITAIYFIYGTPSEIIIAYIFLYQLLGVSAFVGLLVLVASTPLNHYLSKRNIALSRELLAARDRRMSLLNELIGAIKFIKFFAWEERWIKRVEDMRKTELQWLVKDRINSVVFGLIWTCGPVFVSIISFSTYVLLGNTLSVSKAFTAIALFNMLKMPLNNLPHWTVQILQAGVALDRISKFLEEEEVPDYVSTLKKAPASSQPLPEEFLGIRNGSFRWNAPKRTQLNPSGNESANEPANEVCEDEQFELQDISVRLPEGELTVLTGPTGSGKTAILLALLGEMTPSTDSTVVHLPKKTTQVDAHGLMNSISYCAQTPWLEHQSIRENIIFRSPYNEERYQQVLECCALNPDLAIFEDGDETEIGARGVTLSGGQKARVALARAVYAQTKYVLLDDIFAAVDSHTARFLYDNLFQGPLMANRTIILVTHHVELVLPSAYYLIRMGLDGRIDTQGTTKDLRARGVLEAITKVSAVEAEAEEAHVKREDVADAAGIEAAKATDVVSKTATVKARGKRNKLVKEEGRATGNVKWSIYKTYLEASSWWTWGTILPIIVAFQLFNIAEKIWLGIWGNAYDKTSSLAAVMAALAQQPPLDGHLSHNAAFAPMPSTYRDTMDANSLPSANAHPMFYVGVFAAIGLGATLLSTINLVIQYAGAYRASKRLFSRLLATVIHAPMRWFDTTPTGRILNRFSRDVETVDSSLSSSMGTTSHKIASFAAAILTVAVFLPPFVAPAVIIGYLYYKLSLGYVRTGRDLRRIESNTRSPIFSAFGELLEGIVTIRAFSAERLFFDEMHAKVDITTRMWYSFWMLNRYISLHFDALSALSIFIITLFALSGSLSAEMAGVAITSAMTFTSSVYWTCRQITQLEMDLNSVERIVEYLDLPQEPPAIIESHRPPAYWPSSADSNSLVVVEDLEIRYAPDLDLVLHGVSFTLKARERVGLLGRTGSGKSTLAMALLRFVEPSKGRIIVDGIDISTIGLQDLRSRLTIIPQDAALFSGTIRDNLDPFQEHEDSTLRDVLLRVRLISESMHQSHRSSRAASVHGGVDEEIASSSVSQSSRTVTGNDEQKGLITLDSKVSAGGANFSQGQRQLIAMARALLRQSSVIIMDEATSSIDFKTDAIIQTTIREEFGNSLLITVAHRIRTVVDYDRLIILDKGVIVEFDTPRNLIEKEGGVFRDMCLKSGSFDELKAATLAGANAKVPTLLQ</sequence>
<dbReference type="SUPFAM" id="SSF90123">
    <property type="entry name" value="ABC transporter transmembrane region"/>
    <property type="match status" value="2"/>
</dbReference>
<feature type="domain" description="ABC transmembrane type-1" evidence="11">
    <location>
        <begin position="300"/>
        <end position="605"/>
    </location>
</feature>
<dbReference type="InterPro" id="IPR003439">
    <property type="entry name" value="ABC_transporter-like_ATP-bd"/>
</dbReference>
<dbReference type="PROSITE" id="PS00211">
    <property type="entry name" value="ABC_TRANSPORTER_1"/>
    <property type="match status" value="2"/>
</dbReference>
<evidence type="ECO:0000256" key="2">
    <source>
        <dbReference type="ARBA" id="ARBA00022448"/>
    </source>
</evidence>
<dbReference type="OrthoDB" id="6500128at2759"/>
<dbReference type="Pfam" id="PF00664">
    <property type="entry name" value="ABC_membrane"/>
    <property type="match status" value="2"/>
</dbReference>